<dbReference type="InterPro" id="IPR013761">
    <property type="entry name" value="SAM/pointed_sf"/>
</dbReference>
<feature type="region of interest" description="Disordered" evidence="3">
    <location>
        <begin position="385"/>
        <end position="589"/>
    </location>
</feature>
<dbReference type="PROSITE" id="PS51079">
    <property type="entry name" value="MBT"/>
    <property type="match status" value="1"/>
</dbReference>
<keyword evidence="1" id="KW-0677">Repeat</keyword>
<evidence type="ECO:0000313" key="5">
    <source>
        <dbReference type="Proteomes" id="UP000321570"/>
    </source>
</evidence>
<dbReference type="InterPro" id="IPR050548">
    <property type="entry name" value="PcG_chromatin_remod_factors"/>
</dbReference>
<dbReference type="InterPro" id="IPR004092">
    <property type="entry name" value="Mbt"/>
</dbReference>
<dbReference type="GO" id="GO:0003682">
    <property type="term" value="F:chromatin binding"/>
    <property type="evidence" value="ECO:0007669"/>
    <property type="project" value="TreeGrafter"/>
</dbReference>
<feature type="compositionally biased region" description="Polar residues" evidence="3">
    <location>
        <begin position="514"/>
        <end position="530"/>
    </location>
</feature>
<evidence type="ECO:0000256" key="3">
    <source>
        <dbReference type="SAM" id="MobiDB-lite"/>
    </source>
</evidence>
<protein>
    <recommendedName>
        <fullName evidence="6">SAM domain-containing protein</fullName>
    </recommendedName>
</protein>
<dbReference type="SUPFAM" id="SSF63748">
    <property type="entry name" value="Tudor/PWWP/MBT"/>
    <property type="match status" value="3"/>
</dbReference>
<evidence type="ECO:0008006" key="6">
    <source>
        <dbReference type="Google" id="ProtNLM"/>
    </source>
</evidence>
<dbReference type="SMART" id="SM00561">
    <property type="entry name" value="MBT"/>
    <property type="match status" value="2"/>
</dbReference>
<keyword evidence="5" id="KW-1185">Reference proteome</keyword>
<feature type="compositionally biased region" description="Low complexity" evidence="3">
    <location>
        <begin position="101"/>
        <end position="117"/>
    </location>
</feature>
<feature type="compositionally biased region" description="Polar residues" evidence="3">
    <location>
        <begin position="624"/>
        <end position="634"/>
    </location>
</feature>
<feature type="compositionally biased region" description="Low complexity" evidence="3">
    <location>
        <begin position="75"/>
        <end position="85"/>
    </location>
</feature>
<dbReference type="Pfam" id="PF02820">
    <property type="entry name" value="MBT"/>
    <property type="match status" value="2"/>
</dbReference>
<accession>A0A564Z6K5</accession>
<feature type="region of interest" description="Disordered" evidence="3">
    <location>
        <begin position="100"/>
        <end position="131"/>
    </location>
</feature>
<dbReference type="Gene3D" id="2.30.30.140">
    <property type="match status" value="3"/>
</dbReference>
<feature type="compositionally biased region" description="Basic residues" evidence="3">
    <location>
        <begin position="422"/>
        <end position="439"/>
    </location>
</feature>
<dbReference type="AlphaFoldDB" id="A0A564Z6K5"/>
<feature type="compositionally biased region" description="Low complexity" evidence="3">
    <location>
        <begin position="497"/>
        <end position="513"/>
    </location>
</feature>
<feature type="compositionally biased region" description="Low complexity" evidence="3">
    <location>
        <begin position="459"/>
        <end position="473"/>
    </location>
</feature>
<reference evidence="4 5" key="1">
    <citation type="submission" date="2019-07" db="EMBL/GenBank/DDBJ databases">
        <authorList>
            <person name="Jastrzebski P J."/>
            <person name="Paukszto L."/>
            <person name="Jastrzebski P J."/>
        </authorList>
    </citation>
    <scope>NUCLEOTIDE SEQUENCE [LARGE SCALE GENOMIC DNA]</scope>
    <source>
        <strain evidence="4 5">WMS-il1</strain>
    </source>
</reference>
<evidence type="ECO:0000256" key="1">
    <source>
        <dbReference type="ARBA" id="ARBA00022737"/>
    </source>
</evidence>
<dbReference type="PANTHER" id="PTHR12247:SF132">
    <property type="entry name" value="POLYCOMB PROTEIN SCM"/>
    <property type="match status" value="1"/>
</dbReference>
<name>A0A564Z6K5_HYMDI</name>
<feature type="compositionally biased region" description="Polar residues" evidence="3">
    <location>
        <begin position="653"/>
        <end position="677"/>
    </location>
</feature>
<dbReference type="Gene3D" id="1.10.150.50">
    <property type="entry name" value="Transcription Factor, Ets-1"/>
    <property type="match status" value="1"/>
</dbReference>
<gene>
    <name evidence="4" type="ORF">WMSIL1_LOCUS12924</name>
</gene>
<feature type="region of interest" description="Disordered" evidence="3">
    <location>
        <begin position="67"/>
        <end position="86"/>
    </location>
</feature>
<dbReference type="GO" id="GO:0045892">
    <property type="term" value="P:negative regulation of DNA-templated transcription"/>
    <property type="evidence" value="ECO:0007669"/>
    <property type="project" value="TreeGrafter"/>
</dbReference>
<organism evidence="4 5">
    <name type="scientific">Hymenolepis diminuta</name>
    <name type="common">Rat tapeworm</name>
    <dbReference type="NCBI Taxonomy" id="6216"/>
    <lineage>
        <taxon>Eukaryota</taxon>
        <taxon>Metazoa</taxon>
        <taxon>Spiralia</taxon>
        <taxon>Lophotrochozoa</taxon>
        <taxon>Platyhelminthes</taxon>
        <taxon>Cestoda</taxon>
        <taxon>Eucestoda</taxon>
        <taxon>Cyclophyllidea</taxon>
        <taxon>Hymenolepididae</taxon>
        <taxon>Hymenolepis</taxon>
    </lineage>
</organism>
<dbReference type="GO" id="GO:0005634">
    <property type="term" value="C:nucleus"/>
    <property type="evidence" value="ECO:0007669"/>
    <property type="project" value="InterPro"/>
</dbReference>
<evidence type="ECO:0000313" key="4">
    <source>
        <dbReference type="EMBL" id="VUZ54949.1"/>
    </source>
</evidence>
<dbReference type="PANTHER" id="PTHR12247">
    <property type="entry name" value="POLYCOMB GROUP PROTEIN"/>
    <property type="match status" value="1"/>
</dbReference>
<evidence type="ECO:0000256" key="2">
    <source>
        <dbReference type="PROSITE-ProRule" id="PRU00459"/>
    </source>
</evidence>
<feature type="region of interest" description="Disordered" evidence="3">
    <location>
        <begin position="614"/>
        <end position="677"/>
    </location>
</feature>
<feature type="compositionally biased region" description="Basic residues" evidence="3">
    <location>
        <begin position="550"/>
        <end position="570"/>
    </location>
</feature>
<feature type="compositionally biased region" description="Polar residues" evidence="3">
    <location>
        <begin position="396"/>
        <end position="408"/>
    </location>
</feature>
<feature type="compositionally biased region" description="Low complexity" evidence="3">
    <location>
        <begin position="641"/>
        <end position="652"/>
    </location>
</feature>
<dbReference type="SUPFAM" id="SSF47769">
    <property type="entry name" value="SAM/Pointed domain"/>
    <property type="match status" value="1"/>
</dbReference>
<dbReference type="CDD" id="cd20092">
    <property type="entry name" value="MBT_dScm-like_rpt2"/>
    <property type="match status" value="1"/>
</dbReference>
<feature type="repeat" description="MBT" evidence="2">
    <location>
        <begin position="272"/>
        <end position="373"/>
    </location>
</feature>
<dbReference type="GO" id="GO:0042393">
    <property type="term" value="F:histone binding"/>
    <property type="evidence" value="ECO:0007669"/>
    <property type="project" value="TreeGrafter"/>
</dbReference>
<dbReference type="EMBL" id="CABIJS010000666">
    <property type="protein sequence ID" value="VUZ54949.1"/>
    <property type="molecule type" value="Genomic_DNA"/>
</dbReference>
<sequence length="760" mass="83756">MGLYDVGSALVRGDMDPSDSFAWNEYLEKTGGTPAAWECFKQSRIPPENLFQVDSLLEAVDQRIALNETPPPQPSTSSTPIQHSSNTISASNTALSIVVESTGSTQSSAPSPSTTSTARRRRFSVIGSGQQQLRRFRSAPFSLARVIETAGPRLRVRLVGTDDRNDCWFLVDSDEIRPYPSNETLQPPFGYVHNHLVWNKTLRKTVEEGKAAPTECFARIWIKKFPQRSFLIMRRQKIYKSNNGLRKSMTPGHCFLSREHLRVVNSFALQNFRFSSLEVRIHGIDVVVRFIHNSRPPSDPERNLFKKGDKLEAVDRHNAQLICPATIGEVSGQHVLVSFDGWSGNFDYWTRYDSRDLFPVGWCKLAGHALQSPGPAAVQRLNLTPTKMPTAPPKQTDLSSSASVSGLPQLTPPLRMTARSAPTRRKRLTLTSVRRKGGIRHSVPNRLLTKSDHKSGGMASPQPLQSSASLPSLISPPPPLPRLTVITTTREDGSPQTIIKTTTTGDSTRSTPTYGSETKTSVLNNGSGSSYPILVPKPSGDTDGGESVERKHKKSKKHKRRASKESHRRHTGEGEFLHQSVSLHNSAKPPKLVIRNRSGDFSSTQTSELFVDTMDSSPPPLSAPFSTKFSSTPHSLGDSPGNGNPNNNLNKNCDSQSIFPTSEQPRGQMASHSTVSPASMDLGPCPLPNVQEWSTDDVYNYLVLKDSSLVDVANLFKQQEIDGPALLLVDMDTMRNLLNMKIGPALKVDDILSRLKRGHL</sequence>
<dbReference type="Proteomes" id="UP000321570">
    <property type="component" value="Unassembled WGS sequence"/>
</dbReference>
<proteinExistence type="predicted"/>